<organism evidence="10 11">
    <name type="scientific">Cardiosporidium cionae</name>
    <dbReference type="NCBI Taxonomy" id="476202"/>
    <lineage>
        <taxon>Eukaryota</taxon>
        <taxon>Sar</taxon>
        <taxon>Alveolata</taxon>
        <taxon>Apicomplexa</taxon>
        <taxon>Aconoidasida</taxon>
        <taxon>Nephromycida</taxon>
        <taxon>Cardiosporidium</taxon>
    </lineage>
</organism>
<evidence type="ECO:0000256" key="2">
    <source>
        <dbReference type="ARBA" id="ARBA00001946"/>
    </source>
</evidence>
<feature type="domain" description="Isopropylmalate dehydrogenase-like" evidence="9">
    <location>
        <begin position="40"/>
        <end position="130"/>
    </location>
</feature>
<comment type="similarity">
    <text evidence="3">Belongs to the isocitrate and isopropylmalate dehydrogenases family.</text>
</comment>
<evidence type="ECO:0000256" key="1">
    <source>
        <dbReference type="ARBA" id="ARBA00001936"/>
    </source>
</evidence>
<accession>A0ABQ7J3M7</accession>
<name>A0ABQ7J3M7_9APIC</name>
<evidence type="ECO:0000313" key="11">
    <source>
        <dbReference type="Proteomes" id="UP000823046"/>
    </source>
</evidence>
<keyword evidence="7" id="KW-0560">Oxidoreductase</keyword>
<dbReference type="Gene3D" id="3.40.718.10">
    <property type="entry name" value="Isopropylmalate Dehydrogenase"/>
    <property type="match status" value="1"/>
</dbReference>
<reference evidence="10 11" key="1">
    <citation type="journal article" date="2020" name="bioRxiv">
        <title>Metabolic contributions of an alphaproteobacterial endosymbiont in the apicomplexan Cardiosporidium cionae.</title>
        <authorList>
            <person name="Hunter E.S."/>
            <person name="Paight C.J."/>
            <person name="Lane C.E."/>
        </authorList>
    </citation>
    <scope>NUCLEOTIDE SEQUENCE [LARGE SCALE GENOMIC DNA]</scope>
    <source>
        <strain evidence="10">ESH_2018</strain>
    </source>
</reference>
<evidence type="ECO:0000256" key="5">
    <source>
        <dbReference type="ARBA" id="ARBA00022723"/>
    </source>
</evidence>
<keyword evidence="5" id="KW-0479">Metal-binding</keyword>
<keyword evidence="4" id="KW-0816">Tricarboxylic acid cycle</keyword>
<sequence length="134" mass="15324">MHYATLVKAGTRRFLRSPYAHIQRANAHATAFTLQGKVEVKNPVVELDGDEMTRILWGWIKERLITPYVQLPIRYYDLSIQNRDAIGDQVTLEAAEAIKECHVGIKCATITPDADRVREFKLKSMWKSPNGTIR</sequence>
<evidence type="ECO:0000256" key="6">
    <source>
        <dbReference type="ARBA" id="ARBA00022842"/>
    </source>
</evidence>
<dbReference type="Pfam" id="PF00180">
    <property type="entry name" value="Iso_dh"/>
    <property type="match status" value="1"/>
</dbReference>
<comment type="cofactor">
    <cofactor evidence="2">
        <name>Mg(2+)</name>
        <dbReference type="ChEBI" id="CHEBI:18420"/>
    </cofactor>
</comment>
<dbReference type="SUPFAM" id="SSF53659">
    <property type="entry name" value="Isocitrate/Isopropylmalate dehydrogenase-like"/>
    <property type="match status" value="1"/>
</dbReference>
<comment type="caution">
    <text evidence="10">The sequence shown here is derived from an EMBL/GenBank/DDBJ whole genome shotgun (WGS) entry which is preliminary data.</text>
</comment>
<keyword evidence="8" id="KW-0464">Manganese</keyword>
<evidence type="ECO:0000256" key="4">
    <source>
        <dbReference type="ARBA" id="ARBA00022532"/>
    </source>
</evidence>
<evidence type="ECO:0000256" key="3">
    <source>
        <dbReference type="ARBA" id="ARBA00007769"/>
    </source>
</evidence>
<dbReference type="InterPro" id="IPR024084">
    <property type="entry name" value="IsoPropMal-DH-like_dom"/>
</dbReference>
<proteinExistence type="inferred from homology"/>
<dbReference type="InterPro" id="IPR004790">
    <property type="entry name" value="Isocitrate_DH_NADP"/>
</dbReference>
<dbReference type="EMBL" id="JADAQX010001891">
    <property type="protein sequence ID" value="KAF8817708.1"/>
    <property type="molecule type" value="Genomic_DNA"/>
</dbReference>
<protein>
    <recommendedName>
        <fullName evidence="9">Isopropylmalate dehydrogenase-like domain-containing protein</fullName>
    </recommendedName>
</protein>
<gene>
    <name evidence="10" type="ORF">IE077_004616</name>
</gene>
<evidence type="ECO:0000313" key="10">
    <source>
        <dbReference type="EMBL" id="KAF8817708.1"/>
    </source>
</evidence>
<keyword evidence="6" id="KW-0460">Magnesium</keyword>
<dbReference type="Proteomes" id="UP000823046">
    <property type="component" value="Unassembled WGS sequence"/>
</dbReference>
<evidence type="ECO:0000259" key="9">
    <source>
        <dbReference type="Pfam" id="PF00180"/>
    </source>
</evidence>
<comment type="cofactor">
    <cofactor evidence="1">
        <name>Mn(2+)</name>
        <dbReference type="ChEBI" id="CHEBI:29035"/>
    </cofactor>
</comment>
<keyword evidence="11" id="KW-1185">Reference proteome</keyword>
<evidence type="ECO:0000256" key="8">
    <source>
        <dbReference type="ARBA" id="ARBA00023211"/>
    </source>
</evidence>
<evidence type="ECO:0000256" key="7">
    <source>
        <dbReference type="ARBA" id="ARBA00023002"/>
    </source>
</evidence>
<dbReference type="PANTHER" id="PTHR11822:SF21">
    <property type="entry name" value="ISOCITRATE DEHYDROGENASE [NADP], MITOCHONDRIAL"/>
    <property type="match status" value="1"/>
</dbReference>
<dbReference type="PANTHER" id="PTHR11822">
    <property type="entry name" value="NADP-SPECIFIC ISOCITRATE DEHYDROGENASE"/>
    <property type="match status" value="1"/>
</dbReference>